<keyword evidence="2" id="KW-1133">Transmembrane helix</keyword>
<keyword evidence="2" id="KW-0472">Membrane</keyword>
<feature type="compositionally biased region" description="Basic residues" evidence="1">
    <location>
        <begin position="1"/>
        <end position="11"/>
    </location>
</feature>
<evidence type="ECO:0000256" key="1">
    <source>
        <dbReference type="SAM" id="MobiDB-lite"/>
    </source>
</evidence>
<name>A0A2I0LAL2_PUNGR</name>
<accession>A0A2I0LAL2</accession>
<dbReference type="EMBL" id="PGOL01000076">
    <property type="protein sequence ID" value="PKI77722.1"/>
    <property type="molecule type" value="Genomic_DNA"/>
</dbReference>
<evidence type="ECO:0000313" key="4">
    <source>
        <dbReference type="Proteomes" id="UP000233551"/>
    </source>
</evidence>
<sequence length="213" mass="22961">MARHVVTRGRSSRPPTPHDRRVVPTFAGKPPAAFTLPPWQAPWDFNIEFPPSLHNDRKQIRVTALQRPALFLSIDLCFCISCTFLSGLHLLLLAFGPASDFNPAFTAVELWPRIYCIGLRPRIGLRPCIGLWPHILLLSGFSSASGFSPSFTALSFGIALGFGFALGFGLAFTASGFGPASDFGPAWASALHLLLSSFGPASGLGPAFTAFRF</sequence>
<feature type="region of interest" description="Disordered" evidence="1">
    <location>
        <begin position="1"/>
        <end position="21"/>
    </location>
</feature>
<reference evidence="3 4" key="1">
    <citation type="submission" date="2017-11" db="EMBL/GenBank/DDBJ databases">
        <title>De-novo sequencing of pomegranate (Punica granatum L.) genome.</title>
        <authorList>
            <person name="Akparov Z."/>
            <person name="Amiraslanov A."/>
            <person name="Hajiyeva S."/>
            <person name="Abbasov M."/>
            <person name="Kaur K."/>
            <person name="Hamwieh A."/>
            <person name="Solovyev V."/>
            <person name="Salamov A."/>
            <person name="Braich B."/>
            <person name="Kosarev P."/>
            <person name="Mahmoud A."/>
            <person name="Hajiyev E."/>
            <person name="Babayeva S."/>
            <person name="Izzatullayeva V."/>
            <person name="Mammadov A."/>
            <person name="Mammadov A."/>
            <person name="Sharifova S."/>
            <person name="Ojaghi J."/>
            <person name="Eynullazada K."/>
            <person name="Bayramov B."/>
            <person name="Abdulazimova A."/>
            <person name="Shahmuradov I."/>
        </authorList>
    </citation>
    <scope>NUCLEOTIDE SEQUENCE [LARGE SCALE GENOMIC DNA]</scope>
    <source>
        <strain evidence="4">cv. AG2017</strain>
        <tissue evidence="3">Leaf</tissue>
    </source>
</reference>
<evidence type="ECO:0000313" key="3">
    <source>
        <dbReference type="EMBL" id="PKI77722.1"/>
    </source>
</evidence>
<feature type="transmembrane region" description="Helical" evidence="2">
    <location>
        <begin position="69"/>
        <end position="95"/>
    </location>
</feature>
<protein>
    <submittedName>
        <fullName evidence="3">Uncharacterized protein</fullName>
    </submittedName>
</protein>
<feature type="transmembrane region" description="Helical" evidence="2">
    <location>
        <begin position="186"/>
        <end position="211"/>
    </location>
</feature>
<organism evidence="3 4">
    <name type="scientific">Punica granatum</name>
    <name type="common">Pomegranate</name>
    <dbReference type="NCBI Taxonomy" id="22663"/>
    <lineage>
        <taxon>Eukaryota</taxon>
        <taxon>Viridiplantae</taxon>
        <taxon>Streptophyta</taxon>
        <taxon>Embryophyta</taxon>
        <taxon>Tracheophyta</taxon>
        <taxon>Spermatophyta</taxon>
        <taxon>Magnoliopsida</taxon>
        <taxon>eudicotyledons</taxon>
        <taxon>Gunneridae</taxon>
        <taxon>Pentapetalae</taxon>
        <taxon>rosids</taxon>
        <taxon>malvids</taxon>
        <taxon>Myrtales</taxon>
        <taxon>Lythraceae</taxon>
        <taxon>Punica</taxon>
    </lineage>
</organism>
<gene>
    <name evidence="3" type="ORF">CRG98_001846</name>
</gene>
<evidence type="ECO:0000256" key="2">
    <source>
        <dbReference type="SAM" id="Phobius"/>
    </source>
</evidence>
<dbReference type="AlphaFoldDB" id="A0A2I0LAL2"/>
<comment type="caution">
    <text evidence="3">The sequence shown here is derived from an EMBL/GenBank/DDBJ whole genome shotgun (WGS) entry which is preliminary data.</text>
</comment>
<keyword evidence="4" id="KW-1185">Reference proteome</keyword>
<keyword evidence="2" id="KW-0812">Transmembrane</keyword>
<feature type="transmembrane region" description="Helical" evidence="2">
    <location>
        <begin position="154"/>
        <end position="174"/>
    </location>
</feature>
<feature type="transmembrane region" description="Helical" evidence="2">
    <location>
        <begin position="129"/>
        <end position="147"/>
    </location>
</feature>
<proteinExistence type="predicted"/>
<dbReference type="Proteomes" id="UP000233551">
    <property type="component" value="Unassembled WGS sequence"/>
</dbReference>